<dbReference type="OrthoDB" id="101122at2"/>
<reference evidence="3 4" key="1">
    <citation type="journal article" date="2017" name="Curr. Microbiol.">
        <title>Mucilaginibacter ginsenosidivorans sp. nov., Isolated from Soil of Ginseng Field.</title>
        <authorList>
            <person name="Kim M.M."/>
            <person name="Siddiqi M.Z."/>
            <person name="Im W.T."/>
        </authorList>
    </citation>
    <scope>NUCLEOTIDE SEQUENCE [LARGE SCALE GENOMIC DNA]</scope>
    <source>
        <strain evidence="3 4">Gsoil 3017</strain>
    </source>
</reference>
<protein>
    <submittedName>
        <fullName evidence="3">DUF2341 domain-containing protein</fullName>
    </submittedName>
</protein>
<dbReference type="Pfam" id="PF10102">
    <property type="entry name" value="DUF2341"/>
    <property type="match status" value="1"/>
</dbReference>
<name>A0A5B8UWQ8_9SPHI</name>
<dbReference type="SUPFAM" id="SSF49899">
    <property type="entry name" value="Concanavalin A-like lectins/glucanases"/>
    <property type="match status" value="1"/>
</dbReference>
<organism evidence="3 4">
    <name type="scientific">Mucilaginibacter ginsenosidivorans</name>
    <dbReference type="NCBI Taxonomy" id="398053"/>
    <lineage>
        <taxon>Bacteria</taxon>
        <taxon>Pseudomonadati</taxon>
        <taxon>Bacteroidota</taxon>
        <taxon>Sphingobacteriia</taxon>
        <taxon>Sphingobacteriales</taxon>
        <taxon>Sphingobacteriaceae</taxon>
        <taxon>Mucilaginibacter</taxon>
    </lineage>
</organism>
<evidence type="ECO:0000259" key="2">
    <source>
        <dbReference type="Pfam" id="PF18962"/>
    </source>
</evidence>
<dbReference type="Proteomes" id="UP000321479">
    <property type="component" value="Chromosome"/>
</dbReference>
<gene>
    <name evidence="3" type="ORF">FRZ54_13670</name>
</gene>
<evidence type="ECO:0000313" key="3">
    <source>
        <dbReference type="EMBL" id="QEC63580.1"/>
    </source>
</evidence>
<dbReference type="KEGG" id="mgin:FRZ54_13670"/>
<accession>A0A5B8UWQ8</accession>
<dbReference type="GO" id="GO:0005975">
    <property type="term" value="P:carbohydrate metabolic process"/>
    <property type="evidence" value="ECO:0007669"/>
    <property type="project" value="UniProtKB-ARBA"/>
</dbReference>
<evidence type="ECO:0000259" key="1">
    <source>
        <dbReference type="Pfam" id="PF10102"/>
    </source>
</evidence>
<evidence type="ECO:0000313" key="4">
    <source>
        <dbReference type="Proteomes" id="UP000321479"/>
    </source>
</evidence>
<dbReference type="AlphaFoldDB" id="A0A5B8UWQ8"/>
<dbReference type="NCBIfam" id="TIGR04183">
    <property type="entry name" value="Por_Secre_tail"/>
    <property type="match status" value="1"/>
</dbReference>
<dbReference type="RefSeq" id="WP_147032155.1">
    <property type="nucleotide sequence ID" value="NZ_CP042436.1"/>
</dbReference>
<dbReference type="InterPro" id="IPR018765">
    <property type="entry name" value="DUF2341"/>
</dbReference>
<dbReference type="GO" id="GO:0004553">
    <property type="term" value="F:hydrolase activity, hydrolyzing O-glycosyl compounds"/>
    <property type="evidence" value="ECO:0007669"/>
    <property type="project" value="UniProtKB-ARBA"/>
</dbReference>
<keyword evidence="4" id="KW-1185">Reference proteome</keyword>
<proteinExistence type="predicted"/>
<sequence>MERTFTLLKTALIAIVIILSGKTAHSQTTYYDNYAFRIPLTINNTSLGISTDQTNFVALLKVVSPTFVTGPCQNQTGGSSSIPPFAIIDSAYSTSTELNYQIESWDSTTGTIYFWVKVPTLYKTGSANGLNKFYVYFGPTGTTLVSHTTAWQKQTWSNVTATAGITYGGVYHFNEDPSGTAPQFADGTVHSNDVSTVSTGTVTQNTASEIGAGITLSATSVMATGVTGMPNSQDDQSLSLWASYPSTPPHTANFIVLENSTNPATTGNGTQLGILVEAAVTPLPRVQTWRWANRKTPLVQYGTAPSANVWHHYAYTYKASTKQSWLYIDGVLVTGPTSNSGNPPFSGAVDMVSFGDYINNNIGGSGLHTPGGQSYTGTMDEAHIIGATLSADWVKAEYINQRDAATFTTAGSMQTNSTRASTVAGYLTYTWKGVNTNASDPNNWNNTTSGVSNEAPVNSNVSWIIPAGLSNYPTLGASTGCYALTIGSGAYVNLNGKTLSVGCNIYNSSGGQILYNNNYSSKITWNGALTSQYYYGSNTAGTAQLGAMEVNNSVAGTIDISGGPVDIYSLLTLTKGNLVIESSPASLTLKSTQAQTANFAAIPAGCSITGTVNVERFVKGSYPTDISKRAYRLISSAVYTGTVSGVNVYDINYLQNSVLVSGASGGGFNATPSTNPSTYLFREDLLHSDANYTTGLWKGIAKINNANAYDIGTQKRLTTANIADTTVNIPVGNGVLFFFRGNKNNNGSTAGTKTTLPYNYPEDVTLTQTGTLNTGTINVKLWFANSANGLGNNLSYTTTLANSTTRGFTFVGNPYASTINWEKYNRNSTVSNSSIYGSGGLGSTIYMWNATTKQFEAYMQKAGAVSTADTTTNLDPGTAVGSATNMIASGEGFFVRASSTTQTLSFRETAKTTAQPSITKMNDLMGKPKATTVAPEPLVRLQLIKDAKNNDEIVIRLNDKASAVYSSLEDAEDMGGMGAEESMSVLSSDSVNLCISTVPFPRKTVQVMPLFISATASGTYQFKLSELRDLPAIYGIWLKDNLNSDSVNMREALTYSFDINLSDPASFGTNRFQLIIGQNPKLTAQLLNLDAVKTKDGSLVKWKAKNEYDYTIYYVERSADKGGSFEQISRMVSNSSGNYTFLDKKPVIGDNLYRIKQFDLNNDATYSNAVNLNYSIQQDNISKISIYPNPTATTINLTMAPANPQAAYTIRIMNSAGTVVKQSSSQQSNWKASVGDLKPGTYLVQVTNTKSKSLVGITSFVKD</sequence>
<dbReference type="InterPro" id="IPR013320">
    <property type="entry name" value="ConA-like_dom_sf"/>
</dbReference>
<dbReference type="InterPro" id="IPR026444">
    <property type="entry name" value="Secre_tail"/>
</dbReference>
<feature type="domain" description="Secretion system C-terminal sorting" evidence="2">
    <location>
        <begin position="1186"/>
        <end position="1252"/>
    </location>
</feature>
<dbReference type="EMBL" id="CP042436">
    <property type="protein sequence ID" value="QEC63580.1"/>
    <property type="molecule type" value="Genomic_DNA"/>
</dbReference>
<dbReference type="Pfam" id="PF18962">
    <property type="entry name" value="Por_Secre_tail"/>
    <property type="match status" value="1"/>
</dbReference>
<dbReference type="Gene3D" id="2.60.120.200">
    <property type="match status" value="1"/>
</dbReference>
<feature type="domain" description="DUF2341" evidence="1">
    <location>
        <begin position="93"/>
        <end position="146"/>
    </location>
</feature>